<sequence>MILVYLSGHGTTEDGNFYYVTTKVKSNDSQDIVSNGVPWQELERISRFQGRVIWMLDTCHSGSVVDAKSSVRSAKSTGNLVFAAATGRAAAIEYPQLKHGVFSYCVLQGLDGKAGGAIDASTADGEVFVDELIGYVKQSVIEITGASQRPIATPTELQNLMLPLVRVR</sequence>
<dbReference type="Gene3D" id="3.40.50.1460">
    <property type="match status" value="1"/>
</dbReference>
<evidence type="ECO:0000313" key="1">
    <source>
        <dbReference type="EMBL" id="QDV66435.1"/>
    </source>
</evidence>
<keyword evidence="2" id="KW-1185">Reference proteome</keyword>
<dbReference type="Proteomes" id="UP000315082">
    <property type="component" value="Chromosome"/>
</dbReference>
<gene>
    <name evidence="1" type="ORF">Poly24_01210</name>
</gene>
<proteinExistence type="predicted"/>
<reference evidence="1 2" key="1">
    <citation type="submission" date="2019-02" db="EMBL/GenBank/DDBJ databases">
        <title>Deep-cultivation of Planctomycetes and their phenomic and genomic characterization uncovers novel biology.</title>
        <authorList>
            <person name="Wiegand S."/>
            <person name="Jogler M."/>
            <person name="Boedeker C."/>
            <person name="Pinto D."/>
            <person name="Vollmers J."/>
            <person name="Rivas-Marin E."/>
            <person name="Kohn T."/>
            <person name="Peeters S.H."/>
            <person name="Heuer A."/>
            <person name="Rast P."/>
            <person name="Oberbeckmann S."/>
            <person name="Bunk B."/>
            <person name="Jeske O."/>
            <person name="Meyerdierks A."/>
            <person name="Storesund J.E."/>
            <person name="Kallscheuer N."/>
            <person name="Luecker S."/>
            <person name="Lage O.M."/>
            <person name="Pohl T."/>
            <person name="Merkel B.J."/>
            <person name="Hornburger P."/>
            <person name="Mueller R.-W."/>
            <person name="Bruemmer F."/>
            <person name="Labrenz M."/>
            <person name="Spormann A.M."/>
            <person name="Op den Camp H."/>
            <person name="Overmann J."/>
            <person name="Amann R."/>
            <person name="Jetten M.S.M."/>
            <person name="Mascher T."/>
            <person name="Medema M.H."/>
            <person name="Devos D.P."/>
            <person name="Kaster A.-K."/>
            <person name="Ovreas L."/>
            <person name="Rohde M."/>
            <person name="Galperin M.Y."/>
            <person name="Jogler C."/>
        </authorList>
    </citation>
    <scope>NUCLEOTIDE SEQUENCE [LARGE SCALE GENOMIC DNA]</scope>
    <source>
        <strain evidence="1 2">Poly24</strain>
    </source>
</reference>
<dbReference type="EMBL" id="CP036348">
    <property type="protein sequence ID" value="QDV66435.1"/>
    <property type="molecule type" value="Genomic_DNA"/>
</dbReference>
<accession>A0A518JLK2</accession>
<dbReference type="KEGG" id="rcf:Poly24_01210"/>
<dbReference type="AlphaFoldDB" id="A0A518JLK2"/>
<evidence type="ECO:0008006" key="3">
    <source>
        <dbReference type="Google" id="ProtNLM"/>
    </source>
</evidence>
<evidence type="ECO:0000313" key="2">
    <source>
        <dbReference type="Proteomes" id="UP000315082"/>
    </source>
</evidence>
<organism evidence="1 2">
    <name type="scientific">Rosistilla carotiformis</name>
    <dbReference type="NCBI Taxonomy" id="2528017"/>
    <lineage>
        <taxon>Bacteria</taxon>
        <taxon>Pseudomonadati</taxon>
        <taxon>Planctomycetota</taxon>
        <taxon>Planctomycetia</taxon>
        <taxon>Pirellulales</taxon>
        <taxon>Pirellulaceae</taxon>
        <taxon>Rosistilla</taxon>
    </lineage>
</organism>
<protein>
    <recommendedName>
        <fullName evidence="3">Caspase domain protein</fullName>
    </recommendedName>
</protein>
<name>A0A518JLK2_9BACT</name>